<keyword evidence="9" id="KW-0233">DNA recombination</keyword>
<dbReference type="GO" id="GO:0006310">
    <property type="term" value="P:DNA recombination"/>
    <property type="evidence" value="ECO:0007669"/>
    <property type="project" value="UniProtKB-KW"/>
</dbReference>
<dbReference type="InterPro" id="IPR039537">
    <property type="entry name" value="Retrotran_Ty1/copia-like"/>
</dbReference>
<dbReference type="GO" id="GO:0003676">
    <property type="term" value="F:nucleic acid binding"/>
    <property type="evidence" value="ECO:0007669"/>
    <property type="project" value="InterPro"/>
</dbReference>
<evidence type="ECO:0000313" key="12">
    <source>
        <dbReference type="EMBL" id="GBM87359.1"/>
    </source>
</evidence>
<evidence type="ECO:0000256" key="10">
    <source>
        <dbReference type="SAM" id="MobiDB-lite"/>
    </source>
</evidence>
<keyword evidence="8" id="KW-0548">Nucleotidyltransferase</keyword>
<comment type="caution">
    <text evidence="12">The sequence shown here is derived from an EMBL/GenBank/DDBJ whole genome shotgun (WGS) entry which is preliminary data.</text>
</comment>
<feature type="compositionally biased region" description="Polar residues" evidence="10">
    <location>
        <begin position="160"/>
        <end position="179"/>
    </location>
</feature>
<dbReference type="Proteomes" id="UP000499080">
    <property type="component" value="Unassembled WGS sequence"/>
</dbReference>
<keyword evidence="8" id="KW-0239">DNA-directed DNA polymerase</keyword>
<organism evidence="12 13">
    <name type="scientific">Araneus ventricosus</name>
    <name type="common">Orbweaver spider</name>
    <name type="synonym">Epeira ventricosa</name>
    <dbReference type="NCBI Taxonomy" id="182803"/>
    <lineage>
        <taxon>Eukaryota</taxon>
        <taxon>Metazoa</taxon>
        <taxon>Ecdysozoa</taxon>
        <taxon>Arthropoda</taxon>
        <taxon>Chelicerata</taxon>
        <taxon>Arachnida</taxon>
        <taxon>Araneae</taxon>
        <taxon>Araneomorphae</taxon>
        <taxon>Entelegynae</taxon>
        <taxon>Araneoidea</taxon>
        <taxon>Araneidae</taxon>
        <taxon>Araneus</taxon>
    </lineage>
</organism>
<keyword evidence="13" id="KW-1185">Reference proteome</keyword>
<feature type="domain" description="Retroviral polymerase SH3-like" evidence="11">
    <location>
        <begin position="67"/>
        <end position="127"/>
    </location>
</feature>
<dbReference type="GO" id="GO:0015074">
    <property type="term" value="P:DNA integration"/>
    <property type="evidence" value="ECO:0007669"/>
    <property type="project" value="UniProtKB-KW"/>
</dbReference>
<keyword evidence="1" id="KW-0540">Nuclease</keyword>
<evidence type="ECO:0000256" key="2">
    <source>
        <dbReference type="ARBA" id="ARBA00022723"/>
    </source>
</evidence>
<dbReference type="PANTHER" id="PTHR42648">
    <property type="entry name" value="TRANSPOSASE, PUTATIVE-RELATED"/>
    <property type="match status" value="1"/>
</dbReference>
<keyword evidence="4" id="KW-0378">Hydrolase</keyword>
<evidence type="ECO:0000256" key="1">
    <source>
        <dbReference type="ARBA" id="ARBA00022722"/>
    </source>
</evidence>
<sequence>MLCYLGYPMKTKDDVLQKFDEYRRMAENLHNRKIKILRSDNGGEYRSSVFNKYLAKLGTQRVFGCGTWSHVHSHSIQNKLHSKAKECVLVGYPEGVKGYKLWDLKKKSFFTSRDVIFEENIFPFKEERHQNQSEEKTAVLHIEDKEMEIRITSPPEPEVNTGSIQSTNNTTEVQNLMSE</sequence>
<dbReference type="GO" id="GO:0003887">
    <property type="term" value="F:DNA-directed DNA polymerase activity"/>
    <property type="evidence" value="ECO:0007669"/>
    <property type="project" value="UniProtKB-KW"/>
</dbReference>
<evidence type="ECO:0000313" key="13">
    <source>
        <dbReference type="Proteomes" id="UP000499080"/>
    </source>
</evidence>
<evidence type="ECO:0000256" key="3">
    <source>
        <dbReference type="ARBA" id="ARBA00022759"/>
    </source>
</evidence>
<dbReference type="Gene3D" id="3.30.420.10">
    <property type="entry name" value="Ribonuclease H-like superfamily/Ribonuclease H"/>
    <property type="match status" value="1"/>
</dbReference>
<dbReference type="PANTHER" id="PTHR42648:SF11">
    <property type="entry name" value="TRANSPOSON TY4-P GAG-POL POLYPROTEIN"/>
    <property type="match status" value="1"/>
</dbReference>
<evidence type="ECO:0000259" key="11">
    <source>
        <dbReference type="Pfam" id="PF25597"/>
    </source>
</evidence>
<dbReference type="Pfam" id="PF25597">
    <property type="entry name" value="SH3_retrovirus"/>
    <property type="match status" value="1"/>
</dbReference>
<dbReference type="SUPFAM" id="SSF53098">
    <property type="entry name" value="Ribonuclease H-like"/>
    <property type="match status" value="1"/>
</dbReference>
<name>A0A4Y2JCY7_ARAVE</name>
<reference evidence="12 13" key="1">
    <citation type="journal article" date="2019" name="Sci. Rep.">
        <title>Orb-weaving spider Araneus ventricosus genome elucidates the spidroin gene catalogue.</title>
        <authorList>
            <person name="Kono N."/>
            <person name="Nakamura H."/>
            <person name="Ohtoshi R."/>
            <person name="Moran D.A.P."/>
            <person name="Shinohara A."/>
            <person name="Yoshida Y."/>
            <person name="Fujiwara M."/>
            <person name="Mori M."/>
            <person name="Tomita M."/>
            <person name="Arakawa K."/>
        </authorList>
    </citation>
    <scope>NUCLEOTIDE SEQUENCE [LARGE SCALE GENOMIC DNA]</scope>
</reference>
<evidence type="ECO:0000256" key="4">
    <source>
        <dbReference type="ARBA" id="ARBA00022801"/>
    </source>
</evidence>
<gene>
    <name evidence="12" type="ORF">AVEN_112786_1</name>
</gene>
<dbReference type="InterPro" id="IPR057670">
    <property type="entry name" value="SH3_retrovirus"/>
</dbReference>
<dbReference type="EMBL" id="BGPR01003376">
    <property type="protein sequence ID" value="GBM87359.1"/>
    <property type="molecule type" value="Genomic_DNA"/>
</dbReference>
<protein>
    <recommendedName>
        <fullName evidence="11">Retroviral polymerase SH3-like domain-containing protein</fullName>
    </recommendedName>
</protein>
<dbReference type="GO" id="GO:0046872">
    <property type="term" value="F:metal ion binding"/>
    <property type="evidence" value="ECO:0007669"/>
    <property type="project" value="UniProtKB-KW"/>
</dbReference>
<evidence type="ECO:0000256" key="8">
    <source>
        <dbReference type="ARBA" id="ARBA00022932"/>
    </source>
</evidence>
<dbReference type="GO" id="GO:0003964">
    <property type="term" value="F:RNA-directed DNA polymerase activity"/>
    <property type="evidence" value="ECO:0007669"/>
    <property type="project" value="UniProtKB-KW"/>
</dbReference>
<evidence type="ECO:0000256" key="6">
    <source>
        <dbReference type="ARBA" id="ARBA00022908"/>
    </source>
</evidence>
<keyword evidence="8" id="KW-0808">Transferase</keyword>
<keyword evidence="7" id="KW-0695">RNA-directed DNA polymerase</keyword>
<dbReference type="InterPro" id="IPR036397">
    <property type="entry name" value="RNaseH_sf"/>
</dbReference>
<keyword evidence="5" id="KW-0460">Magnesium</keyword>
<keyword evidence="6" id="KW-0229">DNA integration</keyword>
<evidence type="ECO:0000256" key="7">
    <source>
        <dbReference type="ARBA" id="ARBA00022918"/>
    </source>
</evidence>
<feature type="region of interest" description="Disordered" evidence="10">
    <location>
        <begin position="152"/>
        <end position="179"/>
    </location>
</feature>
<keyword evidence="3" id="KW-0255">Endonuclease</keyword>
<dbReference type="GO" id="GO:0016787">
    <property type="term" value="F:hydrolase activity"/>
    <property type="evidence" value="ECO:0007669"/>
    <property type="project" value="UniProtKB-KW"/>
</dbReference>
<dbReference type="AlphaFoldDB" id="A0A4Y2JCY7"/>
<dbReference type="GO" id="GO:0004519">
    <property type="term" value="F:endonuclease activity"/>
    <property type="evidence" value="ECO:0007669"/>
    <property type="project" value="UniProtKB-KW"/>
</dbReference>
<proteinExistence type="predicted"/>
<accession>A0A4Y2JCY7</accession>
<dbReference type="OrthoDB" id="413361at2759"/>
<dbReference type="InterPro" id="IPR012337">
    <property type="entry name" value="RNaseH-like_sf"/>
</dbReference>
<evidence type="ECO:0000256" key="9">
    <source>
        <dbReference type="ARBA" id="ARBA00023172"/>
    </source>
</evidence>
<keyword evidence="2" id="KW-0479">Metal-binding</keyword>
<evidence type="ECO:0000256" key="5">
    <source>
        <dbReference type="ARBA" id="ARBA00022842"/>
    </source>
</evidence>